<organism evidence="1 2">
    <name type="scientific">Rossellomorea vietnamensis</name>
    <dbReference type="NCBI Taxonomy" id="218284"/>
    <lineage>
        <taxon>Bacteria</taxon>
        <taxon>Bacillati</taxon>
        <taxon>Bacillota</taxon>
        <taxon>Bacilli</taxon>
        <taxon>Bacillales</taxon>
        <taxon>Bacillaceae</taxon>
        <taxon>Rossellomorea</taxon>
    </lineage>
</organism>
<protein>
    <submittedName>
        <fullName evidence="1">Uncharacterized protein</fullName>
    </submittedName>
</protein>
<dbReference type="RefSeq" id="WP_113929036.1">
    <property type="nucleotide sequence ID" value="NZ_VTEG01000010.1"/>
</dbReference>
<sequence>MVNYKLKSHLLEVVVNQLTMNDPMSAGFEINESKEMIASVLTEEMSYMMKNEEVFDEERYAE</sequence>
<gene>
    <name evidence="1" type="ORF">FZC84_14180</name>
</gene>
<dbReference type="EMBL" id="VTEG01000010">
    <property type="protein sequence ID" value="TYR98575.1"/>
    <property type="molecule type" value="Genomic_DNA"/>
</dbReference>
<evidence type="ECO:0000313" key="1">
    <source>
        <dbReference type="EMBL" id="TYR98575.1"/>
    </source>
</evidence>
<reference evidence="1 2" key="1">
    <citation type="submission" date="2019-08" db="EMBL/GenBank/DDBJ databases">
        <title>Bacillus genomes from the desert of Cuatro Cienegas, Coahuila.</title>
        <authorList>
            <person name="Olmedo-Alvarez G."/>
        </authorList>
    </citation>
    <scope>NUCLEOTIDE SEQUENCE [LARGE SCALE GENOMIC DNA]</scope>
    <source>
        <strain evidence="1 2">CH128b_4D</strain>
    </source>
</reference>
<accession>A0A5D4MC37</accession>
<name>A0A5D4MC37_9BACI</name>
<evidence type="ECO:0000313" key="2">
    <source>
        <dbReference type="Proteomes" id="UP000325182"/>
    </source>
</evidence>
<dbReference type="Proteomes" id="UP000325182">
    <property type="component" value="Unassembled WGS sequence"/>
</dbReference>
<dbReference type="AlphaFoldDB" id="A0A5D4MC37"/>
<proteinExistence type="predicted"/>
<comment type="caution">
    <text evidence="1">The sequence shown here is derived from an EMBL/GenBank/DDBJ whole genome shotgun (WGS) entry which is preliminary data.</text>
</comment>